<dbReference type="Pfam" id="PF02602">
    <property type="entry name" value="HEM4"/>
    <property type="match status" value="1"/>
</dbReference>
<dbReference type="GO" id="GO:0004852">
    <property type="term" value="F:uroporphyrinogen-III synthase activity"/>
    <property type="evidence" value="ECO:0007669"/>
    <property type="project" value="UniProtKB-EC"/>
</dbReference>
<dbReference type="STRING" id="410358.Mlab_0359"/>
<dbReference type="InterPro" id="IPR039793">
    <property type="entry name" value="UROS/Hem4"/>
</dbReference>
<dbReference type="AlphaFoldDB" id="A2SQC9"/>
<dbReference type="eggNOG" id="arCOG02048">
    <property type="taxonomic scope" value="Archaea"/>
</dbReference>
<dbReference type="KEGG" id="mla:Mlab_0359"/>
<sequence>MIISRTNRRYFLSGKDNGISMQIAITRLAEKGTKDQALCEKYGHSARIVSPLQAELNASLVQTFVLAANDGEFDAIFFTSAYPAKHIGLLLNREITKRCRVIAIGPQTAKILHEQGVAAETLPTFYSRDFVPYLGNWIEGKRIGIPRADVPNPELIRAIEDAGGLAFEYRCYGLVPTGEFLDLEGVDVVLFTSANSFSQARLPDLTRIIPAAIGEITAERMKEGGVTPIVVGDGSLEGTLIALNGYLKKQ</sequence>
<dbReference type="Proteomes" id="UP000000365">
    <property type="component" value="Chromosome"/>
</dbReference>
<accession>A2SQC9</accession>
<evidence type="ECO:0000313" key="3">
    <source>
        <dbReference type="Proteomes" id="UP000000365"/>
    </source>
</evidence>
<dbReference type="EMBL" id="CP000559">
    <property type="protein sequence ID" value="ABN06535.1"/>
    <property type="molecule type" value="Genomic_DNA"/>
</dbReference>
<evidence type="ECO:0000313" key="2">
    <source>
        <dbReference type="EMBL" id="ABN06535.1"/>
    </source>
</evidence>
<evidence type="ECO:0000259" key="1">
    <source>
        <dbReference type="Pfam" id="PF02602"/>
    </source>
</evidence>
<protein>
    <submittedName>
        <fullName evidence="2">Uroporphyrinogen-III synthase</fullName>
        <ecNumber evidence="2">4.2.1.75</ecNumber>
    </submittedName>
</protein>
<dbReference type="SUPFAM" id="SSF69618">
    <property type="entry name" value="HemD-like"/>
    <property type="match status" value="1"/>
</dbReference>
<keyword evidence="3" id="KW-1185">Reference proteome</keyword>
<name>A2SQC9_METLZ</name>
<dbReference type="Gene3D" id="3.40.50.10090">
    <property type="match status" value="2"/>
</dbReference>
<dbReference type="InterPro" id="IPR036108">
    <property type="entry name" value="4pyrrol_syn_uPrphyn_synt_sf"/>
</dbReference>
<reference evidence="2 3" key="1">
    <citation type="journal article" date="2009" name="Stand. Genomic Sci.">
        <title>Complete genome sequence of Methanocorpusculum labreanum type strain Z.</title>
        <authorList>
            <person name="Anderson I.J."/>
            <person name="Sieprawska-Lupa M."/>
            <person name="Goltsman E."/>
            <person name="Lapidus A."/>
            <person name="Copeland A."/>
            <person name="Glavina Del Rio T."/>
            <person name="Tice H."/>
            <person name="Dalin E."/>
            <person name="Barry K."/>
            <person name="Pitluck S."/>
            <person name="Hauser L."/>
            <person name="Land M."/>
            <person name="Lucas S."/>
            <person name="Richardson P."/>
            <person name="Whitman W.B."/>
            <person name="Kyrpides N.C."/>
        </authorList>
    </citation>
    <scope>NUCLEOTIDE SEQUENCE [LARGE SCALE GENOMIC DNA]</scope>
    <source>
        <strain evidence="3">ATCC 43576 / DSM 4855 / Z</strain>
    </source>
</reference>
<dbReference type="EC" id="4.2.1.75" evidence="2"/>
<dbReference type="PANTHER" id="PTHR40082">
    <property type="entry name" value="BLR5956 PROTEIN"/>
    <property type="match status" value="1"/>
</dbReference>
<feature type="domain" description="Tetrapyrrole biosynthesis uroporphyrinogen III synthase" evidence="1">
    <location>
        <begin position="36"/>
        <end position="231"/>
    </location>
</feature>
<gene>
    <name evidence="2" type="ordered locus">Mlab_0359</name>
</gene>
<dbReference type="CDD" id="cd06578">
    <property type="entry name" value="HemD"/>
    <property type="match status" value="1"/>
</dbReference>
<dbReference type="GO" id="GO:0006780">
    <property type="term" value="P:uroporphyrinogen III biosynthetic process"/>
    <property type="evidence" value="ECO:0007669"/>
    <property type="project" value="InterPro"/>
</dbReference>
<dbReference type="PANTHER" id="PTHR40082:SF1">
    <property type="entry name" value="BLR5956 PROTEIN"/>
    <property type="match status" value="1"/>
</dbReference>
<dbReference type="InterPro" id="IPR003754">
    <property type="entry name" value="4pyrrol_synth_uPrphyn_synth"/>
</dbReference>
<dbReference type="HOGENOM" id="CLU_1217591_0_0_2"/>
<organism evidence="2 3">
    <name type="scientific">Methanocorpusculum labreanum (strain ATCC 43576 / DSM 4855 / Z)</name>
    <dbReference type="NCBI Taxonomy" id="410358"/>
    <lineage>
        <taxon>Archaea</taxon>
        <taxon>Methanobacteriati</taxon>
        <taxon>Methanobacteriota</taxon>
        <taxon>Stenosarchaea group</taxon>
        <taxon>Methanomicrobia</taxon>
        <taxon>Methanomicrobiales</taxon>
        <taxon>Methanocorpusculaceae</taxon>
        <taxon>Methanocorpusculum</taxon>
    </lineage>
</organism>
<keyword evidence="2" id="KW-0456">Lyase</keyword>
<proteinExistence type="predicted"/>